<organism evidence="7 8">
    <name type="scientific">Actinomortierella ambigua</name>
    <dbReference type="NCBI Taxonomy" id="1343610"/>
    <lineage>
        <taxon>Eukaryota</taxon>
        <taxon>Fungi</taxon>
        <taxon>Fungi incertae sedis</taxon>
        <taxon>Mucoromycota</taxon>
        <taxon>Mortierellomycotina</taxon>
        <taxon>Mortierellomycetes</taxon>
        <taxon>Mortierellales</taxon>
        <taxon>Mortierellaceae</taxon>
        <taxon>Actinomortierella</taxon>
    </lineage>
</organism>
<keyword evidence="2 4" id="KW-0238">DNA-binding</keyword>
<dbReference type="CDD" id="cd00084">
    <property type="entry name" value="HMG-box_SF"/>
    <property type="match status" value="1"/>
</dbReference>
<dbReference type="Proteomes" id="UP000807716">
    <property type="component" value="Unassembled WGS sequence"/>
</dbReference>
<comment type="subcellular location">
    <subcellularLocation>
        <location evidence="1">Nucleus</location>
    </subcellularLocation>
</comment>
<evidence type="ECO:0000256" key="3">
    <source>
        <dbReference type="ARBA" id="ARBA00023242"/>
    </source>
</evidence>
<dbReference type="SMART" id="SM00398">
    <property type="entry name" value="HMG"/>
    <property type="match status" value="2"/>
</dbReference>
<name>A0A9P6UCN0_9FUNG</name>
<dbReference type="PROSITE" id="PS50118">
    <property type="entry name" value="HMG_BOX_2"/>
    <property type="match status" value="2"/>
</dbReference>
<dbReference type="GO" id="GO:0003677">
    <property type="term" value="F:DNA binding"/>
    <property type="evidence" value="ECO:0007669"/>
    <property type="project" value="UniProtKB-UniRule"/>
</dbReference>
<keyword evidence="3 4" id="KW-0539">Nucleus</keyword>
<dbReference type="EMBL" id="JAAAJB010000029">
    <property type="protein sequence ID" value="KAG0269278.1"/>
    <property type="molecule type" value="Genomic_DNA"/>
</dbReference>
<keyword evidence="8" id="KW-1185">Reference proteome</keyword>
<feature type="DNA-binding region" description="HMG box" evidence="4">
    <location>
        <begin position="151"/>
        <end position="217"/>
    </location>
</feature>
<dbReference type="SUPFAM" id="SSF47095">
    <property type="entry name" value="HMG-box"/>
    <property type="match status" value="2"/>
</dbReference>
<gene>
    <name evidence="7" type="primary">EXP1</name>
    <name evidence="7" type="ORF">DFQ27_004141</name>
</gene>
<dbReference type="InterPro" id="IPR050342">
    <property type="entry name" value="HMGB"/>
</dbReference>
<feature type="region of interest" description="Disordered" evidence="5">
    <location>
        <begin position="1"/>
        <end position="47"/>
    </location>
</feature>
<feature type="DNA-binding region" description="HMG box" evidence="4">
    <location>
        <begin position="48"/>
        <end position="116"/>
    </location>
</feature>
<feature type="compositionally biased region" description="Low complexity" evidence="5">
    <location>
        <begin position="1"/>
        <end position="15"/>
    </location>
</feature>
<dbReference type="InterPro" id="IPR009071">
    <property type="entry name" value="HMG_box_dom"/>
</dbReference>
<evidence type="ECO:0000313" key="7">
    <source>
        <dbReference type="EMBL" id="KAG0269278.1"/>
    </source>
</evidence>
<protein>
    <submittedName>
        <fullName evidence="7">Exp1-like protein</fullName>
    </submittedName>
</protein>
<accession>A0A9P6UCN0</accession>
<evidence type="ECO:0000256" key="4">
    <source>
        <dbReference type="PROSITE-ProRule" id="PRU00267"/>
    </source>
</evidence>
<reference evidence="7" key="1">
    <citation type="journal article" date="2020" name="Fungal Divers.">
        <title>Resolving the Mortierellaceae phylogeny through synthesis of multi-gene phylogenetics and phylogenomics.</title>
        <authorList>
            <person name="Vandepol N."/>
            <person name="Liber J."/>
            <person name="Desiro A."/>
            <person name="Na H."/>
            <person name="Kennedy M."/>
            <person name="Barry K."/>
            <person name="Grigoriev I.V."/>
            <person name="Miller A.N."/>
            <person name="O'Donnell K."/>
            <person name="Stajich J.E."/>
            <person name="Bonito G."/>
        </authorList>
    </citation>
    <scope>NUCLEOTIDE SEQUENCE</scope>
    <source>
        <strain evidence="7">BC1065</strain>
    </source>
</reference>
<sequence>MSSKRAAPAAAAADAPAKKRSTKINVDNLPHAARQAHKAKSIEKIEMPKRPKTAWSIFFMEYLDKQRAAGKNVAPTAEGANAAKVWKEMTDAQKAPYSEQYQRELASYKERTEEKLQAMSPAEFRQENMRRQALKKAGKKTLPPLKDPNAPKRPLGAYFRFAHDQRATGKYEHLGVKEQAKALGEAWSALPDSVKLPYQEAFKKESESYKVLKAAYDEKAKEFQP</sequence>
<dbReference type="GO" id="GO:0005634">
    <property type="term" value="C:nucleus"/>
    <property type="evidence" value="ECO:0007669"/>
    <property type="project" value="UniProtKB-SubCell"/>
</dbReference>
<comment type="caution">
    <text evidence="7">The sequence shown here is derived from an EMBL/GenBank/DDBJ whole genome shotgun (WGS) entry which is preliminary data.</text>
</comment>
<feature type="domain" description="HMG box" evidence="6">
    <location>
        <begin position="151"/>
        <end position="217"/>
    </location>
</feature>
<proteinExistence type="predicted"/>
<dbReference type="InterPro" id="IPR036910">
    <property type="entry name" value="HMG_box_dom_sf"/>
</dbReference>
<evidence type="ECO:0000256" key="2">
    <source>
        <dbReference type="ARBA" id="ARBA00023125"/>
    </source>
</evidence>
<feature type="domain" description="HMG box" evidence="6">
    <location>
        <begin position="48"/>
        <end position="116"/>
    </location>
</feature>
<evidence type="ECO:0000313" key="8">
    <source>
        <dbReference type="Proteomes" id="UP000807716"/>
    </source>
</evidence>
<dbReference type="OrthoDB" id="5550281at2759"/>
<evidence type="ECO:0000256" key="5">
    <source>
        <dbReference type="SAM" id="MobiDB-lite"/>
    </source>
</evidence>
<evidence type="ECO:0000259" key="6">
    <source>
        <dbReference type="PROSITE" id="PS50118"/>
    </source>
</evidence>
<dbReference type="Gene3D" id="1.10.30.10">
    <property type="entry name" value="High mobility group box domain"/>
    <property type="match status" value="2"/>
</dbReference>
<evidence type="ECO:0000256" key="1">
    <source>
        <dbReference type="ARBA" id="ARBA00004123"/>
    </source>
</evidence>
<dbReference type="PANTHER" id="PTHR48112">
    <property type="entry name" value="HIGH MOBILITY GROUP PROTEIN DSP1"/>
    <property type="match status" value="1"/>
</dbReference>
<dbReference type="Pfam" id="PF00505">
    <property type="entry name" value="HMG_box"/>
    <property type="match status" value="2"/>
</dbReference>
<dbReference type="PANTHER" id="PTHR48112:SF32">
    <property type="entry name" value="HIGH MOBILITY GROUP PROTEIN B3"/>
    <property type="match status" value="1"/>
</dbReference>
<dbReference type="AlphaFoldDB" id="A0A9P6UCN0"/>